<gene>
    <name evidence="7" type="ORF">O3M35_002817</name>
</gene>
<keyword evidence="2 5" id="KW-0012">Acyltransferase</keyword>
<dbReference type="InterPro" id="IPR038746">
    <property type="entry name" value="Atat"/>
</dbReference>
<sequence>MDFSFNLNNFFKQEITRINYSLLPENFTGDRRTYRFCTEAVSLILDEMGIASAKAQGLLKPITSSDKLRNSEHSVYLLLDLEGNNQNGSVIGMLKMGKKRLYMFDRIGHCHEVVPLCVLDFYVHESKQRMGCGKKLFEYMLNEEKVEPEKLAIDRPSDKFLFFLRKHYGLTNIVRQNNNYVVFEGFFNSLDDSANSRSRKQSSSPDYSPFSVGKRDVTYNGRHTAHKPEATVGKCLNWTGLAGLSYWSQKTNLNIYEDIQQHNQ</sequence>
<dbReference type="PROSITE" id="PS51730">
    <property type="entry name" value="GNAT_ATAT"/>
    <property type="match status" value="1"/>
</dbReference>
<comment type="caution">
    <text evidence="7">The sequence shown here is derived from an EMBL/GenBank/DDBJ whole genome shotgun (WGS) entry which is preliminary data.</text>
</comment>
<dbReference type="InterPro" id="IPR007965">
    <property type="entry name" value="GNAT_ATAT"/>
</dbReference>
<name>A0AAW1CSQ6_9HEMI</name>
<dbReference type="CDD" id="cd04301">
    <property type="entry name" value="NAT_SF"/>
    <property type="match status" value="1"/>
</dbReference>
<evidence type="ECO:0000259" key="6">
    <source>
        <dbReference type="PROSITE" id="PS51730"/>
    </source>
</evidence>
<dbReference type="GO" id="GO:0070507">
    <property type="term" value="P:regulation of microtubule cytoskeleton organization"/>
    <property type="evidence" value="ECO:0007669"/>
    <property type="project" value="UniProtKB-UniRule"/>
</dbReference>
<feature type="binding site" evidence="5">
    <location>
        <begin position="121"/>
        <end position="134"/>
    </location>
    <ligand>
        <name>acetyl-CoA</name>
        <dbReference type="ChEBI" id="CHEBI:57288"/>
    </ligand>
</feature>
<dbReference type="Pfam" id="PF05301">
    <property type="entry name" value="Acetyltransf_16"/>
    <property type="match status" value="1"/>
</dbReference>
<protein>
    <recommendedName>
        <fullName evidence="4 5">Alpha-tubulin N-acetyltransferase</fullName>
        <shortName evidence="5">Alpha-TAT</shortName>
        <shortName evidence="5">TAT</shortName>
        <ecNumber evidence="4 5">2.3.1.108</ecNumber>
    </recommendedName>
    <alternativeName>
        <fullName evidence="5">Acetyltransferase mec-17 homolog</fullName>
    </alternativeName>
</protein>
<dbReference type="FunFam" id="3.40.630.30:FF:000060">
    <property type="entry name" value="Alpha-tubulin N-acetyltransferase 1"/>
    <property type="match status" value="1"/>
</dbReference>
<dbReference type="GO" id="GO:0048666">
    <property type="term" value="P:neuron development"/>
    <property type="evidence" value="ECO:0007669"/>
    <property type="project" value="UniProtKB-UniRule"/>
</dbReference>
<evidence type="ECO:0000256" key="1">
    <source>
        <dbReference type="ARBA" id="ARBA00022679"/>
    </source>
</evidence>
<dbReference type="EC" id="2.3.1.108" evidence="4 5"/>
<evidence type="ECO:0000313" key="8">
    <source>
        <dbReference type="Proteomes" id="UP001461498"/>
    </source>
</evidence>
<evidence type="ECO:0000256" key="2">
    <source>
        <dbReference type="ARBA" id="ARBA00023315"/>
    </source>
</evidence>
<dbReference type="PANTHER" id="PTHR12327">
    <property type="entry name" value="ALPHA-TUBULIN N-ACETYLTRANSFERASE 1"/>
    <property type="match status" value="1"/>
</dbReference>
<organism evidence="7 8">
    <name type="scientific">Rhynocoris fuscipes</name>
    <dbReference type="NCBI Taxonomy" id="488301"/>
    <lineage>
        <taxon>Eukaryota</taxon>
        <taxon>Metazoa</taxon>
        <taxon>Ecdysozoa</taxon>
        <taxon>Arthropoda</taxon>
        <taxon>Hexapoda</taxon>
        <taxon>Insecta</taxon>
        <taxon>Pterygota</taxon>
        <taxon>Neoptera</taxon>
        <taxon>Paraneoptera</taxon>
        <taxon>Hemiptera</taxon>
        <taxon>Heteroptera</taxon>
        <taxon>Panheteroptera</taxon>
        <taxon>Cimicomorpha</taxon>
        <taxon>Reduviidae</taxon>
        <taxon>Harpactorinae</taxon>
        <taxon>Harpactorini</taxon>
        <taxon>Rhynocoris</taxon>
    </lineage>
</organism>
<comment type="function">
    <text evidence="5">Specifically acetylates 'Lys-40' in alpha-tubulin on the lumenal side of microtubules. Promotes microtubule destabilization and accelerates microtubule dynamics; this activity may be independent of acetylation activity. Acetylates alpha-tubulin with a slow enzymatic rate, due to a catalytic site that is not optimized for acetyl transfer. Enters the microtubule through each end and diffuses quickly throughout the lumen of microtubules. Acetylates only long/old microtubules because of its slow acetylation rate since it does not have time to act on dynamically unstable microtubules before the enzyme is released.</text>
</comment>
<evidence type="ECO:0000256" key="4">
    <source>
        <dbReference type="ARBA" id="ARBA00066570"/>
    </source>
</evidence>
<comment type="similarity">
    <text evidence="5">Belongs to the acetyltransferase ATAT1 family.</text>
</comment>
<feature type="domain" description="N-acetyltransferase" evidence="6">
    <location>
        <begin position="1"/>
        <end position="187"/>
    </location>
</feature>
<keyword evidence="1 5" id="KW-0808">Transferase</keyword>
<dbReference type="GO" id="GO:0019799">
    <property type="term" value="F:tubulin N-acetyltransferase activity"/>
    <property type="evidence" value="ECO:0007669"/>
    <property type="project" value="UniProtKB-UniRule"/>
</dbReference>
<accession>A0AAW1CSQ6</accession>
<feature type="binding site" evidence="5">
    <location>
        <begin position="157"/>
        <end position="166"/>
    </location>
    <ligand>
        <name>acetyl-CoA</name>
        <dbReference type="ChEBI" id="CHEBI:57288"/>
    </ligand>
</feature>
<dbReference type="GO" id="GO:0005874">
    <property type="term" value="C:microtubule"/>
    <property type="evidence" value="ECO:0007669"/>
    <property type="project" value="InterPro"/>
</dbReference>
<feature type="site" description="Crucial for catalytic activity" evidence="5">
    <location>
        <position position="56"/>
    </location>
</feature>
<comment type="catalytic activity">
    <reaction evidence="3 5">
        <text>L-lysyl-[alpha-tubulin] + acetyl-CoA = N(6)-acetyl-L-lysyl-[alpha-tubulin] + CoA + H(+)</text>
        <dbReference type="Rhea" id="RHEA:15277"/>
        <dbReference type="Rhea" id="RHEA-COMP:11278"/>
        <dbReference type="Rhea" id="RHEA-COMP:11279"/>
        <dbReference type="ChEBI" id="CHEBI:15378"/>
        <dbReference type="ChEBI" id="CHEBI:29969"/>
        <dbReference type="ChEBI" id="CHEBI:57287"/>
        <dbReference type="ChEBI" id="CHEBI:57288"/>
        <dbReference type="ChEBI" id="CHEBI:61930"/>
        <dbReference type="EC" id="2.3.1.108"/>
    </reaction>
</comment>
<evidence type="ECO:0000256" key="3">
    <source>
        <dbReference type="ARBA" id="ARBA00051998"/>
    </source>
</evidence>
<dbReference type="AlphaFoldDB" id="A0AAW1CSQ6"/>
<evidence type="ECO:0000313" key="7">
    <source>
        <dbReference type="EMBL" id="KAK9499863.1"/>
    </source>
</evidence>
<dbReference type="PANTHER" id="PTHR12327:SF0">
    <property type="entry name" value="ALPHA-TUBULIN N-ACETYLTRANSFERASE 1"/>
    <property type="match status" value="1"/>
</dbReference>
<reference evidence="7 8" key="1">
    <citation type="submission" date="2022-12" db="EMBL/GenBank/DDBJ databases">
        <title>Chromosome-level genome assembly of true bugs.</title>
        <authorList>
            <person name="Ma L."/>
            <person name="Li H."/>
        </authorList>
    </citation>
    <scope>NUCLEOTIDE SEQUENCE [LARGE SCALE GENOMIC DNA]</scope>
    <source>
        <strain evidence="7">Lab_2022b</strain>
    </source>
</reference>
<evidence type="ECO:0000256" key="5">
    <source>
        <dbReference type="HAMAP-Rule" id="MF_03130"/>
    </source>
</evidence>
<dbReference type="Gene3D" id="3.40.630.30">
    <property type="match status" value="1"/>
</dbReference>
<dbReference type="HAMAP" id="MF_03130">
    <property type="entry name" value="mec17"/>
    <property type="match status" value="1"/>
</dbReference>
<proteinExistence type="inferred from homology"/>
<keyword evidence="8" id="KW-1185">Reference proteome</keyword>
<dbReference type="EMBL" id="JAPXFL010000011">
    <property type="protein sequence ID" value="KAK9499863.1"/>
    <property type="molecule type" value="Genomic_DNA"/>
</dbReference>
<dbReference type="Proteomes" id="UP001461498">
    <property type="component" value="Unassembled WGS sequence"/>
</dbReference>